<keyword evidence="7" id="KW-1185">Reference proteome</keyword>
<dbReference type="SFLD" id="SFLDG01386">
    <property type="entry name" value="main_SPASM_domain-containing"/>
    <property type="match status" value="1"/>
</dbReference>
<dbReference type="InterPro" id="IPR023867">
    <property type="entry name" value="Sulphatase_maturase_rSAM"/>
</dbReference>
<protein>
    <submittedName>
        <fullName evidence="6">Radical SAM peptide maturase, CXXX-repeat target family/CXXX repeat peptide maturase</fullName>
    </submittedName>
</protein>
<dbReference type="SFLD" id="SFLDS00029">
    <property type="entry name" value="Radical_SAM"/>
    <property type="match status" value="1"/>
</dbReference>
<dbReference type="RefSeq" id="WP_079495234.1">
    <property type="nucleotide sequence ID" value="NZ_FUZT01000016.1"/>
</dbReference>
<dbReference type="NCBIfam" id="TIGR04115">
    <property type="entry name" value="rSAM_Cxxx_rpt"/>
    <property type="match status" value="1"/>
</dbReference>
<dbReference type="GO" id="GO:0051536">
    <property type="term" value="F:iron-sulfur cluster binding"/>
    <property type="evidence" value="ECO:0007669"/>
    <property type="project" value="UniProtKB-KW"/>
</dbReference>
<dbReference type="InterPro" id="IPR058240">
    <property type="entry name" value="rSAM_sf"/>
</dbReference>
<proteinExistence type="predicted"/>
<feature type="domain" description="Radical SAM core" evidence="5">
    <location>
        <begin position="26"/>
        <end position="176"/>
    </location>
</feature>
<dbReference type="EMBL" id="FUZT01000016">
    <property type="protein sequence ID" value="SKC87689.1"/>
    <property type="molecule type" value="Genomic_DNA"/>
</dbReference>
<dbReference type="SFLD" id="SFLDG01067">
    <property type="entry name" value="SPASM/twitch_domain_containing"/>
    <property type="match status" value="1"/>
</dbReference>
<dbReference type="Proteomes" id="UP000190285">
    <property type="component" value="Unassembled WGS sequence"/>
</dbReference>
<dbReference type="CDD" id="cd01335">
    <property type="entry name" value="Radical_SAM"/>
    <property type="match status" value="1"/>
</dbReference>
<dbReference type="GO" id="GO:0016491">
    <property type="term" value="F:oxidoreductase activity"/>
    <property type="evidence" value="ECO:0007669"/>
    <property type="project" value="InterPro"/>
</dbReference>
<keyword evidence="4" id="KW-0411">Iron-sulfur</keyword>
<dbReference type="InterPro" id="IPR013785">
    <property type="entry name" value="Aldolase_TIM"/>
</dbReference>
<dbReference type="NCBIfam" id="TIGR04119">
    <property type="entry name" value="CXXX_matur"/>
    <property type="match status" value="1"/>
</dbReference>
<dbReference type="Pfam" id="PF04055">
    <property type="entry name" value="Radical_SAM"/>
    <property type="match status" value="1"/>
</dbReference>
<dbReference type="InterPro" id="IPR026412">
    <property type="entry name" value="rSAM_Cxxx_rpt"/>
</dbReference>
<evidence type="ECO:0000259" key="5">
    <source>
        <dbReference type="Pfam" id="PF04055"/>
    </source>
</evidence>
<evidence type="ECO:0000256" key="4">
    <source>
        <dbReference type="ARBA" id="ARBA00023014"/>
    </source>
</evidence>
<keyword evidence="3" id="KW-0408">Iron</keyword>
<gene>
    <name evidence="6" type="ORF">SAMN02194393_04728</name>
</gene>
<accession>A0A1T5MIH7</accession>
<dbReference type="InterPro" id="IPR007197">
    <property type="entry name" value="rSAM"/>
</dbReference>
<dbReference type="Gene3D" id="3.20.20.70">
    <property type="entry name" value="Aldolase class I"/>
    <property type="match status" value="2"/>
</dbReference>
<evidence type="ECO:0000256" key="1">
    <source>
        <dbReference type="ARBA" id="ARBA00022691"/>
    </source>
</evidence>
<evidence type="ECO:0000256" key="3">
    <source>
        <dbReference type="ARBA" id="ARBA00023004"/>
    </source>
</evidence>
<dbReference type="SUPFAM" id="SSF102114">
    <property type="entry name" value="Radical SAM enzymes"/>
    <property type="match status" value="1"/>
</dbReference>
<dbReference type="InterPro" id="IPR026401">
    <property type="entry name" value="CXXX_matur"/>
</dbReference>
<dbReference type="PANTHER" id="PTHR43273:SF8">
    <property type="entry name" value="RADICAL SAM DOMAIN PROTEIN"/>
    <property type="match status" value="1"/>
</dbReference>
<evidence type="ECO:0000313" key="6">
    <source>
        <dbReference type="EMBL" id="SKC87689.1"/>
    </source>
</evidence>
<keyword evidence="2" id="KW-0479">Metal-binding</keyword>
<keyword evidence="1" id="KW-0949">S-adenosyl-L-methionine</keyword>
<dbReference type="GO" id="GO:0046872">
    <property type="term" value="F:metal ion binding"/>
    <property type="evidence" value="ECO:0007669"/>
    <property type="project" value="UniProtKB-KW"/>
</dbReference>
<reference evidence="6 7" key="1">
    <citation type="submission" date="2017-02" db="EMBL/GenBank/DDBJ databases">
        <authorList>
            <person name="Peterson S.W."/>
        </authorList>
    </citation>
    <scope>NUCLEOTIDE SEQUENCE [LARGE SCALE GENOMIC DNA]</scope>
    <source>
        <strain evidence="6 7">M1</strain>
    </source>
</reference>
<dbReference type="AlphaFoldDB" id="A0A1T5MIH7"/>
<evidence type="ECO:0000313" key="7">
    <source>
        <dbReference type="Proteomes" id="UP000190285"/>
    </source>
</evidence>
<dbReference type="PANTHER" id="PTHR43273">
    <property type="entry name" value="ANAEROBIC SULFATASE-MATURATING ENZYME HOMOLOG ASLB-RELATED"/>
    <property type="match status" value="1"/>
</dbReference>
<name>A0A1T5MIH7_9FIRM</name>
<dbReference type="SFLD" id="SFLDG01384">
    <property type="entry name" value="thioether_bond_formation_requi"/>
    <property type="match status" value="1"/>
</dbReference>
<organism evidence="6 7">
    <name type="scientific">Maledivibacter halophilus</name>
    <dbReference type="NCBI Taxonomy" id="36842"/>
    <lineage>
        <taxon>Bacteria</taxon>
        <taxon>Bacillati</taxon>
        <taxon>Bacillota</taxon>
        <taxon>Clostridia</taxon>
        <taxon>Peptostreptococcales</taxon>
        <taxon>Caminicellaceae</taxon>
        <taxon>Maledivibacter</taxon>
    </lineage>
</organism>
<dbReference type="CDD" id="cd21109">
    <property type="entry name" value="SPASM"/>
    <property type="match status" value="1"/>
</dbReference>
<evidence type="ECO:0000256" key="2">
    <source>
        <dbReference type="ARBA" id="ARBA00022723"/>
    </source>
</evidence>
<sequence>MQANKVMMGKLPRAWGNSAKSITFCVTEECNLACKYCYMTGKNNRNKMSFDIAKKAVDYFLSNRELFNEESVVWDFIGGEPFLEIDLIDKVCDYIKQQMFLLDHPWFNSYRISFTTNGMLYGTQKVQNFIKKNKNHLSISVSIDGNKMKHDLQRIKPDGRGSYDDVMKIVPLWQSQFPGTDTKATFAHEDLPYLKDSIISLWNIGINYVSANVVFEDVWHEGDDVIFENQLKSLGDYIIENELWKNYSVRFFDPKIGFPLMKDNLSRNYCGAGKMIAVDYKGDLFPCIRFTDFTLNNKEGVCIGNVVAGINLDKLRPFKALTLANQSKSECINCDVAAGCAWCTGFNYDASESDTIYSRATYVCKMHKANVRANEYFWDKLSKTIGIENPRDNQRKLRDIQNVEQEIVKDKFLFFILSDDITPHCNYINWQGTKNKMSRNVFSKGMEFCKENNFIPVFLGSEGVDEGKGIRLVNSKAKNIQDDNIVIYDDNIAGRSLNLDNCILLVSKKNIKNLFTFIKELYPNKQRINLILKDIDKWETKEVKAYENQLQMVADFIFDTYKQGSPIELNVLTDIMNLESMYNCDCGITTFALAPNGKIYICPAFYFDNPNDSIGDIRNGIKIKNKELLKLEKAPICSICDAYHCRRCRYLNKKLTNEINTPSKIQCVIGHTERKIAMYLQKKLIKGKYTTSQNILAKIDYLDPLDKIVNQ</sequence>
<dbReference type="OrthoDB" id="9808591at2"/>
<dbReference type="STRING" id="36842.SAMN02194393_04728"/>